<comment type="caution">
    <text evidence="18">The sequence shown here is derived from an EMBL/GenBank/DDBJ whole genome shotgun (WGS) entry which is preliminary data.</text>
</comment>
<dbReference type="InterPro" id="IPR041708">
    <property type="entry name" value="PUS1/PUS2-like"/>
</dbReference>
<evidence type="ECO:0000256" key="6">
    <source>
        <dbReference type="ARBA" id="ARBA00022694"/>
    </source>
</evidence>
<dbReference type="NCBIfam" id="TIGR00071">
    <property type="entry name" value="hisT_truA"/>
    <property type="match status" value="1"/>
</dbReference>
<evidence type="ECO:0000256" key="2">
    <source>
        <dbReference type="ARBA" id="ARBA00001832"/>
    </source>
</evidence>
<protein>
    <recommendedName>
        <fullName evidence="11">tRNA pseudouridine synthase 1</fullName>
    </recommendedName>
    <alternativeName>
        <fullName evidence="12">tRNA pseudouridylate synthase 1</fullName>
    </alternativeName>
    <alternativeName>
        <fullName evidence="13">tRNA-uridine isomerase 1</fullName>
    </alternativeName>
</protein>
<accession>A0A317SGY9</accession>
<dbReference type="Gene3D" id="3.30.70.580">
    <property type="entry name" value="Pseudouridine synthase I, catalytic domain, N-terminal subdomain"/>
    <property type="match status" value="1"/>
</dbReference>
<evidence type="ECO:0000256" key="11">
    <source>
        <dbReference type="ARBA" id="ARBA00073968"/>
    </source>
</evidence>
<comment type="catalytic activity">
    <reaction evidence="9">
        <text>a uridine in tRNA = a pseudouridine in tRNA</text>
        <dbReference type="Rhea" id="RHEA:54572"/>
        <dbReference type="Rhea" id="RHEA-COMP:13339"/>
        <dbReference type="Rhea" id="RHEA-COMP:13934"/>
        <dbReference type="ChEBI" id="CHEBI:65314"/>
        <dbReference type="ChEBI" id="CHEBI:65315"/>
    </reaction>
</comment>
<feature type="domain" description="Pseudouridine synthase I TruA alpha/beta" evidence="17">
    <location>
        <begin position="246"/>
        <end position="355"/>
    </location>
</feature>
<dbReference type="GO" id="GO:0005634">
    <property type="term" value="C:nucleus"/>
    <property type="evidence" value="ECO:0007669"/>
    <property type="project" value="UniProtKB-SubCell"/>
</dbReference>
<gene>
    <name evidence="18" type="ORF">C7212DRAFT_300642</name>
</gene>
<feature type="compositionally biased region" description="Basic and acidic residues" evidence="16">
    <location>
        <begin position="74"/>
        <end position="89"/>
    </location>
</feature>
<keyword evidence="7" id="KW-0413">Isomerase</keyword>
<dbReference type="GO" id="GO:0031119">
    <property type="term" value="P:tRNA pseudouridine synthesis"/>
    <property type="evidence" value="ECO:0007669"/>
    <property type="project" value="InterPro"/>
</dbReference>
<feature type="compositionally biased region" description="Polar residues" evidence="16">
    <location>
        <begin position="20"/>
        <end position="37"/>
    </location>
</feature>
<dbReference type="PANTHER" id="PTHR11142:SF4">
    <property type="entry name" value="PSEUDOURIDYLATE SYNTHASE 1 HOMOLOG"/>
    <property type="match status" value="1"/>
</dbReference>
<evidence type="ECO:0000313" key="19">
    <source>
        <dbReference type="Proteomes" id="UP000246991"/>
    </source>
</evidence>
<comment type="similarity">
    <text evidence="4">Belongs to the tRNA pseudouridine synthase TruA family.</text>
</comment>
<evidence type="ECO:0000256" key="5">
    <source>
        <dbReference type="ARBA" id="ARBA00022664"/>
    </source>
</evidence>
<evidence type="ECO:0000256" key="15">
    <source>
        <dbReference type="PIRSR" id="PIRSR641708-2"/>
    </source>
</evidence>
<dbReference type="InterPro" id="IPR001406">
    <property type="entry name" value="PsdUridine_synth_TruA"/>
</dbReference>
<evidence type="ECO:0000256" key="13">
    <source>
        <dbReference type="ARBA" id="ARBA00080858"/>
    </source>
</evidence>
<evidence type="ECO:0000256" key="3">
    <source>
        <dbReference type="ARBA" id="ARBA00004123"/>
    </source>
</evidence>
<comment type="catalytic activity">
    <reaction evidence="2">
        <text>uridine in snRNA = pseudouridine in snRNA</text>
        <dbReference type="Rhea" id="RHEA:51124"/>
        <dbReference type="Rhea" id="RHEA-COMP:12891"/>
        <dbReference type="Rhea" id="RHEA-COMP:12892"/>
        <dbReference type="ChEBI" id="CHEBI:65314"/>
        <dbReference type="ChEBI" id="CHEBI:65315"/>
    </reaction>
</comment>
<dbReference type="Gene3D" id="3.30.70.660">
    <property type="entry name" value="Pseudouridine synthase I, catalytic domain, C-terminal subdomain"/>
    <property type="match status" value="1"/>
</dbReference>
<comment type="function">
    <text evidence="10">Formation of pseudouridine at positions 27 and 28 in the anticodon stem and loop of transfer RNAs; at positions 34 and 36 of intron-containing precursor tRNA(Ile) and at position 35 in the intron-containing tRNA(Tyr). Catalyzes pseudouridylation at position 44 in U2 snRNA. Also catalyzes pseudouridylation of mRNAs.</text>
</comment>
<dbReference type="EMBL" id="PYWC01000079">
    <property type="protein sequence ID" value="PWW73498.1"/>
    <property type="molecule type" value="Genomic_DNA"/>
</dbReference>
<evidence type="ECO:0000256" key="4">
    <source>
        <dbReference type="ARBA" id="ARBA00009375"/>
    </source>
</evidence>
<sequence>MTDINDSSKASLLLPDPSPATDSPTGDQTVPSGSNSRGAKDSRARRYNSRGRGGSSSSCSKRKKQDQGRTAYKRNRDSKWEPRNAEERRPKKKVAVLIGYCGTGYRGMQLNPPHKSIEGDLFEAFVQAGAISRSNSDDPKKSSLVRCARTDKGVHAAGNAISLKLIIEDPDIIQKINSHLPAQIRVWGIVRTVGSFSSYQQCDSRRYEYLVPSHCFLPPHPKSYLAKKKTYRISPERLQKVREGFKSYEGTHNFHNFTIQRTFKDPSSKRFIKSFEVLDPIIINNTEWLSLRVHGQSFMMHQIRELPQDEMVGMVIMVVRTGCPLERIKEAYGPRVVPIPKAPSLGLLLESPVFDAYNRKAERDFLKEPIDFSKYAKEIGAFRDKMIYTKLFEEEERAHVYTQFVHFIDSFRSPLFHYLTSAGLKALDEVGKEQGVRAMDLQLLPDNESEDEDTAVKSAEAG</sequence>
<name>A0A317SGY9_9PEZI</name>
<feature type="compositionally biased region" description="Polar residues" evidence="16">
    <location>
        <begin position="1"/>
        <end position="10"/>
    </location>
</feature>
<dbReference type="FunFam" id="3.30.70.660:FF:000002">
    <property type="entry name" value="tRNA pseudouridine synthase"/>
    <property type="match status" value="1"/>
</dbReference>
<keyword evidence="5" id="KW-0507">mRNA processing</keyword>
<keyword evidence="8" id="KW-0539">Nucleus</keyword>
<evidence type="ECO:0000256" key="16">
    <source>
        <dbReference type="SAM" id="MobiDB-lite"/>
    </source>
</evidence>
<dbReference type="Pfam" id="PF01416">
    <property type="entry name" value="PseudoU_synth_1"/>
    <property type="match status" value="1"/>
</dbReference>
<organism evidence="18 19">
    <name type="scientific">Tuber magnatum</name>
    <name type="common">white Piedmont truffle</name>
    <dbReference type="NCBI Taxonomy" id="42249"/>
    <lineage>
        <taxon>Eukaryota</taxon>
        <taxon>Fungi</taxon>
        <taxon>Dikarya</taxon>
        <taxon>Ascomycota</taxon>
        <taxon>Pezizomycotina</taxon>
        <taxon>Pezizomycetes</taxon>
        <taxon>Pezizales</taxon>
        <taxon>Tuberaceae</taxon>
        <taxon>Tuber</taxon>
    </lineage>
</organism>
<evidence type="ECO:0000256" key="14">
    <source>
        <dbReference type="PIRSR" id="PIRSR641708-1"/>
    </source>
</evidence>
<dbReference type="InterPro" id="IPR020103">
    <property type="entry name" value="PsdUridine_synth_cat_dom_sf"/>
</dbReference>
<evidence type="ECO:0000256" key="10">
    <source>
        <dbReference type="ARBA" id="ARBA00053072"/>
    </source>
</evidence>
<feature type="binding site" evidence="15">
    <location>
        <position position="207"/>
    </location>
    <ligand>
        <name>substrate</name>
    </ligand>
</feature>
<dbReference type="InterPro" id="IPR020097">
    <property type="entry name" value="PsdUridine_synth_TruA_a/b_dom"/>
</dbReference>
<comment type="subcellular location">
    <subcellularLocation>
        <location evidence="3">Nucleus</location>
    </subcellularLocation>
</comment>
<keyword evidence="6" id="KW-0819">tRNA processing</keyword>
<dbReference type="GO" id="GO:0031120">
    <property type="term" value="P:snRNA pseudouridine synthesis"/>
    <property type="evidence" value="ECO:0007669"/>
    <property type="project" value="UniProtKB-ARBA"/>
</dbReference>
<feature type="active site" description="Nucleophile" evidence="14">
    <location>
        <position position="151"/>
    </location>
</feature>
<dbReference type="GO" id="GO:0006397">
    <property type="term" value="P:mRNA processing"/>
    <property type="evidence" value="ECO:0007669"/>
    <property type="project" value="UniProtKB-KW"/>
</dbReference>
<evidence type="ECO:0000256" key="8">
    <source>
        <dbReference type="ARBA" id="ARBA00023242"/>
    </source>
</evidence>
<dbReference type="GO" id="GO:0003723">
    <property type="term" value="F:RNA binding"/>
    <property type="evidence" value="ECO:0007669"/>
    <property type="project" value="InterPro"/>
</dbReference>
<dbReference type="InterPro" id="IPR020095">
    <property type="entry name" value="PsdUridine_synth_TruA_C"/>
</dbReference>
<dbReference type="GO" id="GO:0009982">
    <property type="term" value="F:pseudouridine synthase activity"/>
    <property type="evidence" value="ECO:0007669"/>
    <property type="project" value="InterPro"/>
</dbReference>
<dbReference type="GO" id="GO:1990481">
    <property type="term" value="P:mRNA pseudouridine synthesis"/>
    <property type="evidence" value="ECO:0007669"/>
    <property type="project" value="TreeGrafter"/>
</dbReference>
<dbReference type="PANTHER" id="PTHR11142">
    <property type="entry name" value="PSEUDOURIDYLATE SYNTHASE"/>
    <property type="match status" value="1"/>
</dbReference>
<keyword evidence="19" id="KW-1185">Reference proteome</keyword>
<dbReference type="AlphaFoldDB" id="A0A317SGY9"/>
<evidence type="ECO:0000256" key="9">
    <source>
        <dbReference type="ARBA" id="ARBA00036943"/>
    </source>
</evidence>
<dbReference type="Proteomes" id="UP000246991">
    <property type="component" value="Unassembled WGS sequence"/>
</dbReference>
<dbReference type="CDD" id="cd02568">
    <property type="entry name" value="PseudoU_synth_PUS1_PUS2"/>
    <property type="match status" value="1"/>
</dbReference>
<evidence type="ECO:0000313" key="18">
    <source>
        <dbReference type="EMBL" id="PWW73498.1"/>
    </source>
</evidence>
<dbReference type="OrthoDB" id="10256309at2759"/>
<dbReference type="InterPro" id="IPR020094">
    <property type="entry name" value="TruA/RsuA/RluB/E/F_N"/>
</dbReference>
<evidence type="ECO:0000256" key="12">
    <source>
        <dbReference type="ARBA" id="ARBA00079072"/>
    </source>
</evidence>
<feature type="region of interest" description="Disordered" evidence="16">
    <location>
        <begin position="1"/>
        <end position="89"/>
    </location>
</feature>
<comment type="catalytic activity">
    <reaction evidence="1">
        <text>a uridine in mRNA = a pseudouridine in mRNA</text>
        <dbReference type="Rhea" id="RHEA:56644"/>
        <dbReference type="Rhea" id="RHEA-COMP:14658"/>
        <dbReference type="Rhea" id="RHEA-COMP:14659"/>
        <dbReference type="ChEBI" id="CHEBI:65314"/>
        <dbReference type="ChEBI" id="CHEBI:65315"/>
    </reaction>
</comment>
<proteinExistence type="inferred from homology"/>
<dbReference type="STRING" id="42249.A0A317SGY9"/>
<evidence type="ECO:0000259" key="17">
    <source>
        <dbReference type="Pfam" id="PF01416"/>
    </source>
</evidence>
<reference evidence="18 19" key="1">
    <citation type="submission" date="2018-03" db="EMBL/GenBank/DDBJ databases">
        <title>Genomes of Pezizomycetes fungi and the evolution of truffles.</title>
        <authorList>
            <person name="Murat C."/>
            <person name="Payen T."/>
            <person name="Noel B."/>
            <person name="Kuo A."/>
            <person name="Martin F.M."/>
        </authorList>
    </citation>
    <scope>NUCLEOTIDE SEQUENCE [LARGE SCALE GENOMIC DNA]</scope>
    <source>
        <strain evidence="18">091103-1</strain>
    </source>
</reference>
<dbReference type="FunFam" id="3.30.70.580:FF:000002">
    <property type="entry name" value="tRNA pseudouridine synthase"/>
    <property type="match status" value="1"/>
</dbReference>
<dbReference type="SUPFAM" id="SSF55120">
    <property type="entry name" value="Pseudouridine synthase"/>
    <property type="match status" value="1"/>
</dbReference>
<evidence type="ECO:0000256" key="7">
    <source>
        <dbReference type="ARBA" id="ARBA00023235"/>
    </source>
</evidence>
<evidence type="ECO:0000256" key="1">
    <source>
        <dbReference type="ARBA" id="ARBA00001166"/>
    </source>
</evidence>